<keyword evidence="2" id="KW-0946">Virion</keyword>
<dbReference type="EMBL" id="JAHQCW010000027">
    <property type="protein sequence ID" value="MBU9737950.1"/>
    <property type="molecule type" value="Genomic_DNA"/>
</dbReference>
<organism evidence="2 3">
    <name type="scientific">Diplocloster agilis</name>
    <dbReference type="NCBI Taxonomy" id="2850323"/>
    <lineage>
        <taxon>Bacteria</taxon>
        <taxon>Bacillati</taxon>
        <taxon>Bacillota</taxon>
        <taxon>Clostridia</taxon>
        <taxon>Lachnospirales</taxon>
        <taxon>Lachnospiraceae</taxon>
        <taxon>Diplocloster</taxon>
    </lineage>
</organism>
<dbReference type="Pfam" id="PF12652">
    <property type="entry name" value="CotJB"/>
    <property type="match status" value="1"/>
</dbReference>
<protein>
    <submittedName>
        <fullName evidence="2">Spore coat protein CotJB</fullName>
    </submittedName>
</protein>
<evidence type="ECO:0000313" key="3">
    <source>
        <dbReference type="Proteomes" id="UP000712157"/>
    </source>
</evidence>
<sequence length="86" mass="9844">MDKSKEELLKEITQASFAVNDLTLYLDTHPNDMEALKMFDQCKQQRKDAMKQFTEKYEPLCIDDVEAGASSWAWNNAPVPWEGGVC</sequence>
<gene>
    <name evidence="2" type="ORF">KTH89_15505</name>
</gene>
<dbReference type="Proteomes" id="UP000712157">
    <property type="component" value="Unassembled WGS sequence"/>
</dbReference>
<accession>A0A949K395</accession>
<keyword evidence="3" id="KW-1185">Reference proteome</keyword>
<dbReference type="AlphaFoldDB" id="A0A949K395"/>
<reference evidence="2" key="1">
    <citation type="submission" date="2021-06" db="EMBL/GenBank/DDBJ databases">
        <title>Description of novel taxa of the family Lachnospiraceae.</title>
        <authorList>
            <person name="Chaplin A.V."/>
            <person name="Sokolova S.R."/>
            <person name="Pikina A.P."/>
            <person name="Korzhanova M."/>
            <person name="Belova V."/>
            <person name="Korostin D."/>
            <person name="Efimov B.A."/>
        </authorList>
    </citation>
    <scope>NUCLEOTIDE SEQUENCE</scope>
    <source>
        <strain evidence="2">ASD5720</strain>
    </source>
</reference>
<name>A0A949K395_9FIRM</name>
<dbReference type="RefSeq" id="WP_158342593.1">
    <property type="nucleotide sequence ID" value="NZ_JAHQCW010000027.1"/>
</dbReference>
<dbReference type="InterPro" id="IPR016571">
    <property type="entry name" value="Spore_coat_assembly_CotJB"/>
</dbReference>
<evidence type="ECO:0000259" key="1">
    <source>
        <dbReference type="Pfam" id="PF12652"/>
    </source>
</evidence>
<proteinExistence type="predicted"/>
<evidence type="ECO:0000313" key="2">
    <source>
        <dbReference type="EMBL" id="MBU9737950.1"/>
    </source>
</evidence>
<dbReference type="InterPro" id="IPR024207">
    <property type="entry name" value="CotJB_dom"/>
</dbReference>
<feature type="domain" description="Protein CotJB" evidence="1">
    <location>
        <begin position="6"/>
        <end position="82"/>
    </location>
</feature>
<dbReference type="PIRSF" id="PIRSF010606">
    <property type="entry name" value="Spore_coat_CotJB"/>
    <property type="match status" value="1"/>
</dbReference>
<keyword evidence="2" id="KW-0167">Capsid protein</keyword>
<comment type="caution">
    <text evidence="2">The sequence shown here is derived from an EMBL/GenBank/DDBJ whole genome shotgun (WGS) entry which is preliminary data.</text>
</comment>